<dbReference type="PANTHER" id="PTHR41964:SF1">
    <property type="entry name" value="GLOBAL NITROGEN REGULATOR NRPR"/>
    <property type="match status" value="1"/>
</dbReference>
<feature type="domain" description="NrpR regulatory" evidence="1">
    <location>
        <begin position="90"/>
        <end position="327"/>
    </location>
</feature>
<dbReference type="Proteomes" id="UP000050360">
    <property type="component" value="Unassembled WGS sequence"/>
</dbReference>
<protein>
    <submittedName>
        <fullName evidence="3">Ribonuclease R winged-helix domain protein</fullName>
    </submittedName>
</protein>
<comment type="caution">
    <text evidence="3">The sequence shown here is derived from an EMBL/GenBank/DDBJ whole genome shotgun (WGS) entry which is preliminary data.</text>
</comment>
<gene>
    <name evidence="3" type="ORF">MPEBLZ_02649</name>
</gene>
<dbReference type="InterPro" id="IPR002846">
    <property type="entry name" value="NRD"/>
</dbReference>
<accession>A0A0P8A840</accession>
<dbReference type="PANTHER" id="PTHR41964">
    <property type="entry name" value="GLOBAL NITROGEN REGULATOR NRPR"/>
    <property type="match status" value="1"/>
</dbReference>
<dbReference type="Pfam" id="PF08461">
    <property type="entry name" value="WHD_RNase_R"/>
    <property type="match status" value="1"/>
</dbReference>
<name>A0A0P8A840_9EURY</name>
<evidence type="ECO:0000313" key="4">
    <source>
        <dbReference type="Proteomes" id="UP000050360"/>
    </source>
</evidence>
<feature type="domain" description="Ribonuclease R winged-helix" evidence="2">
    <location>
        <begin position="15"/>
        <end position="80"/>
    </location>
</feature>
<dbReference type="InterPro" id="IPR036984">
    <property type="entry name" value="NrpR_dom_sf"/>
</dbReference>
<proteinExistence type="predicted"/>
<evidence type="ECO:0000259" key="1">
    <source>
        <dbReference type="Pfam" id="PF01995"/>
    </source>
</evidence>
<dbReference type="SUPFAM" id="SSF46785">
    <property type="entry name" value="Winged helix' DNA-binding domain"/>
    <property type="match status" value="1"/>
</dbReference>
<dbReference type="Gene3D" id="3.30.70.1360">
    <property type="entry name" value="mj0159-like"/>
    <property type="match status" value="2"/>
</dbReference>
<dbReference type="InterPro" id="IPR013668">
    <property type="entry name" value="RNase_R_HTH_12"/>
</dbReference>
<evidence type="ECO:0000313" key="3">
    <source>
        <dbReference type="EMBL" id="KPQ42808.1"/>
    </source>
</evidence>
<dbReference type="InterPro" id="IPR038982">
    <property type="entry name" value="NrpR"/>
</dbReference>
<evidence type="ECO:0000259" key="2">
    <source>
        <dbReference type="Pfam" id="PF08461"/>
    </source>
</evidence>
<dbReference type="EMBL" id="LKCM01000203">
    <property type="protein sequence ID" value="KPQ42808.1"/>
    <property type="molecule type" value="Genomic_DNA"/>
</dbReference>
<sequence>MNTTTIDSMVQRKLIEILRILHENQEPIGARLIADKMNERGYPIGERGVRYHLRILDERGLTKRQGYDGRIITERGTKELENALVGDRMGFIITRIEKLIYDTTFDLKTGQGNVIINTSIIDKKDIDKTLEVMQHVISEGYCFSPFVKIMEEETSNSDINIPEGKIGIATMCSITIDGVLLKNGIPVTPKYGGLLDVKNRKPTGFEDIIVYNGTSIDPMKIFISKKMTHVLDAVDTGSGRLLANLREIPMSSVLEAQKVLKSAMGIGIADITRIGEPGMSVLNAPVDSGKVGVVVYAGTNIMAAVEESGINVATFPISTIMDFKELTAL</sequence>
<dbReference type="AlphaFoldDB" id="A0A0P8A840"/>
<dbReference type="InterPro" id="IPR036390">
    <property type="entry name" value="WH_DNA-bd_sf"/>
</dbReference>
<organism evidence="3 4">
    <name type="scientific">Candidatus Methanoperedens nitratireducens</name>
    <dbReference type="NCBI Taxonomy" id="1392998"/>
    <lineage>
        <taxon>Archaea</taxon>
        <taxon>Methanobacteriati</taxon>
        <taxon>Methanobacteriota</taxon>
        <taxon>Stenosarchaea group</taxon>
        <taxon>Methanomicrobia</taxon>
        <taxon>Methanosarcinales</taxon>
        <taxon>ANME-2 cluster</taxon>
        <taxon>Candidatus Methanoperedentaceae</taxon>
        <taxon>Candidatus Methanoperedens</taxon>
    </lineage>
</organism>
<dbReference type="Pfam" id="PF01995">
    <property type="entry name" value="NRD1_2"/>
    <property type="match status" value="1"/>
</dbReference>
<reference evidence="3 4" key="1">
    <citation type="submission" date="2015-09" db="EMBL/GenBank/DDBJ databases">
        <title>A metagenomics-based metabolic model of nitrate-dependent anaerobic oxidation of methane by Methanoperedens-like archaea.</title>
        <authorList>
            <person name="Arshad A."/>
            <person name="Speth D.R."/>
            <person name="De Graaf R.M."/>
            <person name="Op Den Camp H.J."/>
            <person name="Jetten M.S."/>
            <person name="Welte C.U."/>
        </authorList>
    </citation>
    <scope>NUCLEOTIDE SEQUENCE [LARGE SCALE GENOMIC DNA]</scope>
</reference>